<gene>
    <name evidence="5" type="primary">proC</name>
    <name evidence="9" type="ORF">EV01_1046</name>
</gene>
<evidence type="ECO:0000256" key="2">
    <source>
        <dbReference type="ARBA" id="ARBA00022857"/>
    </source>
</evidence>
<sequence>MLIHDLSVTGKLAIIGFGNIASAILTPLLDNKLIQPENVFCVVNTEKSLENIKKNYKHNINVYKSGSIESKIIWDCQYKLLSIKPQQLNDISEAHDIKNKDNLIVSILAGVSINRLTQKFPNHKCVRVVTNIPITIGKGLTGISWGEEITEDQKQFTKKLFENTSKIYEFTEDYLDIFLALTSSGPAIIALIIEALSDGGLSGGLPKIISEELVMEMILGTICLIKENKLTTSELKNLVTSPGGTTISALRVLEKKSVRSALMESILSASNRSKEFR</sequence>
<protein>
    <recommendedName>
        <fullName evidence="5 6">Pyrroline-5-carboxylate reductase</fullName>
        <shortName evidence="5">P5C reductase</shortName>
        <shortName evidence="5">P5CR</shortName>
        <ecNumber evidence="5 6">1.5.1.2</ecNumber>
    </recommendedName>
    <alternativeName>
        <fullName evidence="5">PCA reductase</fullName>
    </alternativeName>
</protein>
<keyword evidence="5" id="KW-0028">Amino-acid biosynthesis</keyword>
<comment type="subcellular location">
    <subcellularLocation>
        <location evidence="5">Cytoplasm</location>
    </subcellularLocation>
</comment>
<keyword evidence="5" id="KW-0641">Proline biosynthesis</keyword>
<dbReference type="EMBL" id="JNAR01000013">
    <property type="protein sequence ID" value="KGG07770.1"/>
    <property type="molecule type" value="Genomic_DNA"/>
</dbReference>
<dbReference type="PIRSF" id="PIRSF000193">
    <property type="entry name" value="Pyrrol-5-carb_rd"/>
    <property type="match status" value="1"/>
</dbReference>
<dbReference type="GO" id="GO:0005737">
    <property type="term" value="C:cytoplasm"/>
    <property type="evidence" value="ECO:0007669"/>
    <property type="project" value="UniProtKB-SubCell"/>
</dbReference>
<dbReference type="GO" id="GO:0004735">
    <property type="term" value="F:pyrroline-5-carboxylate reductase activity"/>
    <property type="evidence" value="ECO:0007669"/>
    <property type="project" value="UniProtKB-UniRule"/>
</dbReference>
<keyword evidence="5" id="KW-0963">Cytoplasm</keyword>
<keyword evidence="3 5" id="KW-0560">Oxidoreductase</keyword>
<name>A0A0A2B4P3_PROMR</name>
<evidence type="ECO:0000256" key="4">
    <source>
        <dbReference type="ARBA" id="ARBA00058118"/>
    </source>
</evidence>
<dbReference type="InterPro" id="IPR008927">
    <property type="entry name" value="6-PGluconate_DH-like_C_sf"/>
</dbReference>
<reference evidence="10" key="1">
    <citation type="journal article" date="2014" name="Sci. Data">
        <title>Genomes of diverse isolates of the marine cyanobacterium Prochlorococcus.</title>
        <authorList>
            <person name="Biller S."/>
            <person name="Berube P."/>
            <person name="Thompson J."/>
            <person name="Kelly L."/>
            <person name="Roggensack S."/>
            <person name="Awad L."/>
            <person name="Roache-Johnson K."/>
            <person name="Ding H."/>
            <person name="Giovannoni S.J."/>
            <person name="Moore L.R."/>
            <person name="Chisholm S.W."/>
        </authorList>
    </citation>
    <scope>NUCLEOTIDE SEQUENCE [LARGE SCALE GENOMIC DNA]</scope>
</reference>
<evidence type="ECO:0000313" key="10">
    <source>
        <dbReference type="Proteomes" id="UP000030481"/>
    </source>
</evidence>
<feature type="domain" description="Pyrroline-5-carboxylate reductase dimerisation" evidence="8">
    <location>
        <begin position="172"/>
        <end position="275"/>
    </location>
</feature>
<dbReference type="SUPFAM" id="SSF51735">
    <property type="entry name" value="NAD(P)-binding Rossmann-fold domains"/>
    <property type="match status" value="1"/>
</dbReference>
<evidence type="ECO:0000256" key="6">
    <source>
        <dbReference type="NCBIfam" id="TIGR00112"/>
    </source>
</evidence>
<dbReference type="FunFam" id="1.10.3730.10:FF:000001">
    <property type="entry name" value="Pyrroline-5-carboxylate reductase"/>
    <property type="match status" value="1"/>
</dbReference>
<comment type="catalytic activity">
    <reaction evidence="5">
        <text>L-proline + NADP(+) = (S)-1-pyrroline-5-carboxylate + NADPH + 2 H(+)</text>
        <dbReference type="Rhea" id="RHEA:14109"/>
        <dbReference type="ChEBI" id="CHEBI:15378"/>
        <dbReference type="ChEBI" id="CHEBI:17388"/>
        <dbReference type="ChEBI" id="CHEBI:57783"/>
        <dbReference type="ChEBI" id="CHEBI:58349"/>
        <dbReference type="ChEBI" id="CHEBI:60039"/>
        <dbReference type="EC" id="1.5.1.2"/>
    </reaction>
</comment>
<evidence type="ECO:0000256" key="1">
    <source>
        <dbReference type="ARBA" id="ARBA00005525"/>
    </source>
</evidence>
<dbReference type="InterPro" id="IPR036291">
    <property type="entry name" value="NAD(P)-bd_dom_sf"/>
</dbReference>
<evidence type="ECO:0000256" key="5">
    <source>
        <dbReference type="HAMAP-Rule" id="MF_01925"/>
    </source>
</evidence>
<dbReference type="AlphaFoldDB" id="A0A0A2B4P3"/>
<dbReference type="UniPathway" id="UPA00098">
    <property type="reaction ID" value="UER00361"/>
</dbReference>
<evidence type="ECO:0000259" key="8">
    <source>
        <dbReference type="Pfam" id="PF14748"/>
    </source>
</evidence>
<dbReference type="Pfam" id="PF03807">
    <property type="entry name" value="F420_oxidored"/>
    <property type="match status" value="1"/>
</dbReference>
<dbReference type="GO" id="GO:0055129">
    <property type="term" value="P:L-proline biosynthetic process"/>
    <property type="evidence" value="ECO:0007669"/>
    <property type="project" value="UniProtKB-UniRule"/>
</dbReference>
<organism evidence="9 10">
    <name type="scientific">Prochlorococcus marinus str. MIT 9401</name>
    <dbReference type="NCBI Taxonomy" id="167551"/>
    <lineage>
        <taxon>Bacteria</taxon>
        <taxon>Bacillati</taxon>
        <taxon>Cyanobacteriota</taxon>
        <taxon>Cyanophyceae</taxon>
        <taxon>Synechococcales</taxon>
        <taxon>Prochlorococcaceae</taxon>
        <taxon>Prochlorococcus</taxon>
    </lineage>
</organism>
<evidence type="ECO:0000256" key="3">
    <source>
        <dbReference type="ARBA" id="ARBA00023002"/>
    </source>
</evidence>
<comment type="catalytic activity">
    <reaction evidence="5">
        <text>L-proline + NAD(+) = (S)-1-pyrroline-5-carboxylate + NADH + 2 H(+)</text>
        <dbReference type="Rhea" id="RHEA:14105"/>
        <dbReference type="ChEBI" id="CHEBI:15378"/>
        <dbReference type="ChEBI" id="CHEBI:17388"/>
        <dbReference type="ChEBI" id="CHEBI:57540"/>
        <dbReference type="ChEBI" id="CHEBI:57945"/>
        <dbReference type="ChEBI" id="CHEBI:60039"/>
        <dbReference type="EC" id="1.5.1.2"/>
    </reaction>
</comment>
<dbReference type="NCBIfam" id="TIGR00112">
    <property type="entry name" value="proC"/>
    <property type="match status" value="1"/>
</dbReference>
<dbReference type="EC" id="1.5.1.2" evidence="5 6"/>
<dbReference type="SUPFAM" id="SSF48179">
    <property type="entry name" value="6-phosphogluconate dehydrogenase C-terminal domain-like"/>
    <property type="match status" value="1"/>
</dbReference>
<comment type="pathway">
    <text evidence="5">Amino-acid biosynthesis; L-proline biosynthesis; L-proline from L-glutamate 5-semialdehyde: step 1/1.</text>
</comment>
<dbReference type="Proteomes" id="UP000030481">
    <property type="component" value="Unassembled WGS sequence"/>
</dbReference>
<comment type="similarity">
    <text evidence="1 5">Belongs to the pyrroline-5-carboxylate reductase family.</text>
</comment>
<dbReference type="Gene3D" id="1.10.3730.10">
    <property type="entry name" value="ProC C-terminal domain-like"/>
    <property type="match status" value="1"/>
</dbReference>
<keyword evidence="2 5" id="KW-0521">NADP</keyword>
<dbReference type="InterPro" id="IPR000304">
    <property type="entry name" value="Pyrroline-COOH_reductase"/>
</dbReference>
<dbReference type="Pfam" id="PF14748">
    <property type="entry name" value="P5CR_dimer"/>
    <property type="match status" value="1"/>
</dbReference>
<dbReference type="InterPro" id="IPR029036">
    <property type="entry name" value="P5CR_dimer"/>
</dbReference>
<evidence type="ECO:0000259" key="7">
    <source>
        <dbReference type="Pfam" id="PF03807"/>
    </source>
</evidence>
<dbReference type="PANTHER" id="PTHR11645:SF0">
    <property type="entry name" value="PYRROLINE-5-CARBOXYLATE REDUCTASE 3"/>
    <property type="match status" value="1"/>
</dbReference>
<dbReference type="Gene3D" id="3.40.50.720">
    <property type="entry name" value="NAD(P)-binding Rossmann-like Domain"/>
    <property type="match status" value="1"/>
</dbReference>
<feature type="domain" description="Pyrroline-5-carboxylate reductase catalytic N-terminal" evidence="7">
    <location>
        <begin position="11"/>
        <end position="110"/>
    </location>
</feature>
<proteinExistence type="inferred from homology"/>
<dbReference type="PANTHER" id="PTHR11645">
    <property type="entry name" value="PYRROLINE-5-CARBOXYLATE REDUCTASE"/>
    <property type="match status" value="1"/>
</dbReference>
<dbReference type="InterPro" id="IPR028939">
    <property type="entry name" value="P5C_Rdtase_cat_N"/>
</dbReference>
<evidence type="ECO:0000313" key="9">
    <source>
        <dbReference type="EMBL" id="KGG07770.1"/>
    </source>
</evidence>
<accession>A0A0A2B4P3</accession>
<comment type="function">
    <text evidence="4 5">Catalyzes the reduction of 1-pyrroline-5-carboxylate (PCA) to L-proline.</text>
</comment>
<dbReference type="HAMAP" id="MF_01925">
    <property type="entry name" value="P5C_reductase"/>
    <property type="match status" value="1"/>
</dbReference>
<comment type="caution">
    <text evidence="9">The sequence shown here is derived from an EMBL/GenBank/DDBJ whole genome shotgun (WGS) entry which is preliminary data.</text>
</comment>